<dbReference type="Gene3D" id="3.30.1150.10">
    <property type="match status" value="1"/>
</dbReference>
<comment type="caution">
    <text evidence="3">The sequence shown here is derived from an EMBL/GenBank/DDBJ whole genome shotgun (WGS) entry which is preliminary data.</text>
</comment>
<organism evidence="3 4">
    <name type="scientific">Algoriphagus chordae</name>
    <dbReference type="NCBI Taxonomy" id="237019"/>
    <lineage>
        <taxon>Bacteria</taxon>
        <taxon>Pseudomonadati</taxon>
        <taxon>Bacteroidota</taxon>
        <taxon>Cytophagia</taxon>
        <taxon>Cytophagales</taxon>
        <taxon>Cyclobacteriaceae</taxon>
        <taxon>Algoriphagus</taxon>
    </lineage>
</organism>
<protein>
    <submittedName>
        <fullName evidence="3">TonB-like protein</fullName>
    </submittedName>
</protein>
<dbReference type="GO" id="GO:0055085">
    <property type="term" value="P:transmembrane transport"/>
    <property type="evidence" value="ECO:0007669"/>
    <property type="project" value="InterPro"/>
</dbReference>
<gene>
    <name evidence="3" type="ORF">LV85_01576</name>
</gene>
<feature type="transmembrane region" description="Helical" evidence="1">
    <location>
        <begin position="25"/>
        <end position="44"/>
    </location>
</feature>
<dbReference type="Pfam" id="PF03544">
    <property type="entry name" value="TonB_C"/>
    <property type="match status" value="1"/>
</dbReference>
<keyword evidence="1" id="KW-1133">Transmembrane helix</keyword>
<dbReference type="Proteomes" id="UP000248882">
    <property type="component" value="Unassembled WGS sequence"/>
</dbReference>
<name>A0A2W7QZ17_9BACT</name>
<dbReference type="AlphaFoldDB" id="A0A2W7QZ17"/>
<dbReference type="InterPro" id="IPR037682">
    <property type="entry name" value="TonB_C"/>
</dbReference>
<evidence type="ECO:0000259" key="2">
    <source>
        <dbReference type="PROSITE" id="PS52015"/>
    </source>
</evidence>
<evidence type="ECO:0000313" key="4">
    <source>
        <dbReference type="Proteomes" id="UP000248882"/>
    </source>
</evidence>
<keyword evidence="4" id="KW-1185">Reference proteome</keyword>
<evidence type="ECO:0000256" key="1">
    <source>
        <dbReference type="SAM" id="Phobius"/>
    </source>
</evidence>
<dbReference type="EMBL" id="QKZT01000006">
    <property type="protein sequence ID" value="PZX53161.1"/>
    <property type="molecule type" value="Genomic_DNA"/>
</dbReference>
<keyword evidence="1" id="KW-0472">Membrane</keyword>
<evidence type="ECO:0000313" key="3">
    <source>
        <dbReference type="EMBL" id="PZX53161.1"/>
    </source>
</evidence>
<accession>A0A2W7QZ17</accession>
<dbReference type="PROSITE" id="PS52015">
    <property type="entry name" value="TONB_CTD"/>
    <property type="match status" value="1"/>
</dbReference>
<feature type="domain" description="TonB C-terminal" evidence="2">
    <location>
        <begin position="76"/>
        <end position="174"/>
    </location>
</feature>
<dbReference type="SUPFAM" id="SSF74653">
    <property type="entry name" value="TolA/TonB C-terminal domain"/>
    <property type="match status" value="1"/>
</dbReference>
<keyword evidence="1" id="KW-0812">Transmembrane</keyword>
<proteinExistence type="predicted"/>
<reference evidence="3 4" key="1">
    <citation type="submission" date="2018-06" db="EMBL/GenBank/DDBJ databases">
        <title>Genomic Encyclopedia of Archaeal and Bacterial Type Strains, Phase II (KMG-II): from individual species to whole genera.</title>
        <authorList>
            <person name="Goeker M."/>
        </authorList>
    </citation>
    <scope>NUCLEOTIDE SEQUENCE [LARGE SCALE GENOMIC DNA]</scope>
    <source>
        <strain evidence="3 4">DSM 19830</strain>
    </source>
</reference>
<feature type="transmembrane region" description="Helical" evidence="1">
    <location>
        <begin position="56"/>
        <end position="73"/>
    </location>
</feature>
<sequence length="256" mass="29222">MIQPEYFGILGISSKKQGIDHNENYVFETLLFFSTFKISVLQMLTLYPKISMKKSTLLFLLIFIFGISAAFAQNSDSPHEMNQLFSKNLKYPTEARRLNAQETVVVSINVDKEGVITDEVEILSGENEQLRTEVLRVIQLVGDKWDPSFLTDHKAGEDYLLTIQFKLHGQNDTGERFNSVAHRLKDLPELLNEINEKIEQNPFSSQLYLFRAEIYLDMGEKVRAEMDANQAEFLKKKTLSEIVVVGYGAVKKASTI</sequence>